<evidence type="ECO:0000313" key="10">
    <source>
        <dbReference type="Proteomes" id="UP001168821"/>
    </source>
</evidence>
<keyword evidence="5 8" id="KW-0472">Membrane</keyword>
<organism evidence="9 10">
    <name type="scientific">Zophobas morio</name>
    <dbReference type="NCBI Taxonomy" id="2755281"/>
    <lineage>
        <taxon>Eukaryota</taxon>
        <taxon>Metazoa</taxon>
        <taxon>Ecdysozoa</taxon>
        <taxon>Arthropoda</taxon>
        <taxon>Hexapoda</taxon>
        <taxon>Insecta</taxon>
        <taxon>Pterygota</taxon>
        <taxon>Neoptera</taxon>
        <taxon>Endopterygota</taxon>
        <taxon>Coleoptera</taxon>
        <taxon>Polyphaga</taxon>
        <taxon>Cucujiformia</taxon>
        <taxon>Tenebrionidae</taxon>
        <taxon>Zophobas</taxon>
    </lineage>
</organism>
<dbReference type="GO" id="GO:0030424">
    <property type="term" value="C:axon"/>
    <property type="evidence" value="ECO:0007669"/>
    <property type="project" value="TreeGrafter"/>
</dbReference>
<accession>A0AA38HTM3</accession>
<keyword evidence="7 8" id="KW-0807">Transducer</keyword>
<gene>
    <name evidence="9" type="ORF">Zmor_026512</name>
</gene>
<evidence type="ECO:0000256" key="5">
    <source>
        <dbReference type="ARBA" id="ARBA00023136"/>
    </source>
</evidence>
<feature type="transmembrane region" description="Helical" evidence="8">
    <location>
        <begin position="336"/>
        <end position="354"/>
    </location>
</feature>
<evidence type="ECO:0000313" key="9">
    <source>
        <dbReference type="EMBL" id="KAJ3643825.1"/>
    </source>
</evidence>
<dbReference type="AlphaFoldDB" id="A0AA38HTM3"/>
<proteinExistence type="inferred from homology"/>
<dbReference type="GO" id="GO:0008049">
    <property type="term" value="P:male courtship behavior"/>
    <property type="evidence" value="ECO:0007669"/>
    <property type="project" value="TreeGrafter"/>
</dbReference>
<dbReference type="GO" id="GO:0050909">
    <property type="term" value="P:sensory perception of taste"/>
    <property type="evidence" value="ECO:0007669"/>
    <property type="project" value="InterPro"/>
</dbReference>
<evidence type="ECO:0000256" key="3">
    <source>
        <dbReference type="ARBA" id="ARBA00022692"/>
    </source>
</evidence>
<dbReference type="EMBL" id="JALNTZ010000008">
    <property type="protein sequence ID" value="KAJ3643825.1"/>
    <property type="molecule type" value="Genomic_DNA"/>
</dbReference>
<feature type="transmembrane region" description="Helical" evidence="8">
    <location>
        <begin position="122"/>
        <end position="142"/>
    </location>
</feature>
<reference evidence="9" key="1">
    <citation type="journal article" date="2023" name="G3 (Bethesda)">
        <title>Whole genome assemblies of Zophobas morio and Tenebrio molitor.</title>
        <authorList>
            <person name="Kaur S."/>
            <person name="Stinson S.A."/>
            <person name="diCenzo G.C."/>
        </authorList>
    </citation>
    <scope>NUCLEOTIDE SEQUENCE</scope>
    <source>
        <strain evidence="9">QUZm001</strain>
    </source>
</reference>
<keyword evidence="6 8" id="KW-0675">Receptor</keyword>
<dbReference type="InterPro" id="IPR013604">
    <property type="entry name" value="7TM_chemorcpt"/>
</dbReference>
<comment type="caution">
    <text evidence="9">The sequence shown here is derived from an EMBL/GenBank/DDBJ whole genome shotgun (WGS) entry which is preliminary data.</text>
</comment>
<protein>
    <recommendedName>
        <fullName evidence="8">Gustatory receptor</fullName>
    </recommendedName>
</protein>
<evidence type="ECO:0000256" key="1">
    <source>
        <dbReference type="ARBA" id="ARBA00004651"/>
    </source>
</evidence>
<evidence type="ECO:0000256" key="7">
    <source>
        <dbReference type="ARBA" id="ARBA00023224"/>
    </source>
</evidence>
<dbReference type="PANTHER" id="PTHR21143">
    <property type="entry name" value="INVERTEBRATE GUSTATORY RECEPTOR"/>
    <property type="match status" value="1"/>
</dbReference>
<dbReference type="GO" id="GO:0007635">
    <property type="term" value="P:chemosensory behavior"/>
    <property type="evidence" value="ECO:0007669"/>
    <property type="project" value="TreeGrafter"/>
</dbReference>
<feature type="transmembrane region" description="Helical" evidence="8">
    <location>
        <begin position="253"/>
        <end position="271"/>
    </location>
</feature>
<evidence type="ECO:0000256" key="4">
    <source>
        <dbReference type="ARBA" id="ARBA00022989"/>
    </source>
</evidence>
<comment type="function">
    <text evidence="8">Gustatory receptor which mediates acceptance or avoidance behavior, depending on its substrates.</text>
</comment>
<evidence type="ECO:0000256" key="6">
    <source>
        <dbReference type="ARBA" id="ARBA00023170"/>
    </source>
</evidence>
<dbReference type="GO" id="GO:0030425">
    <property type="term" value="C:dendrite"/>
    <property type="evidence" value="ECO:0007669"/>
    <property type="project" value="TreeGrafter"/>
</dbReference>
<evidence type="ECO:0000256" key="2">
    <source>
        <dbReference type="ARBA" id="ARBA00022475"/>
    </source>
</evidence>
<keyword evidence="4 8" id="KW-1133">Transmembrane helix</keyword>
<sequence length="356" mass="41466">MGVVEDIPVVVKCVLRLVGIVQISNTSTKHTLFKILPIPFWGYYFYISFNIWADFASITYPNVTNILKYSDCVSTLSTSIFMFVDLYMFYKRDNQLKKIVQTLDDSSVGVTKYRKNTYYRNFLLLLMLFNMILIVCGLGVLINTQYHLSYYIAISIFSLDVLFVEILFNDLIQKFRLINDQILTIQVLPVHQSVPCLDKLSNFHYHLVNVVCHINKVFEITLLVGTASWFFMVINEIYYLIFVSFRLSSAEFSFYWSQLPLMACYCFSIYYQVKVWRDVQDEANKSVIFVHDLWNSLLLKGKVGGEVRHLQLISLRMINTKLELTARGFFPLNGSFLYIIIAAVTTHVIILIQFEI</sequence>
<keyword evidence="2 8" id="KW-1003">Cell membrane</keyword>
<evidence type="ECO:0000256" key="8">
    <source>
        <dbReference type="RuleBase" id="RU363108"/>
    </source>
</evidence>
<feature type="transmembrane region" description="Helical" evidence="8">
    <location>
        <begin position="220"/>
        <end position="241"/>
    </location>
</feature>
<dbReference type="Proteomes" id="UP001168821">
    <property type="component" value="Unassembled WGS sequence"/>
</dbReference>
<dbReference type="PANTHER" id="PTHR21143:SF133">
    <property type="entry name" value="GUSTATORY AND PHEROMONE RECEPTOR 32A-RELATED"/>
    <property type="match status" value="1"/>
</dbReference>
<comment type="subcellular location">
    <subcellularLocation>
        <location evidence="1 8">Cell membrane</location>
        <topology evidence="1 8">Multi-pass membrane protein</topology>
    </subcellularLocation>
</comment>
<dbReference type="GO" id="GO:0007165">
    <property type="term" value="P:signal transduction"/>
    <property type="evidence" value="ECO:0007669"/>
    <property type="project" value="UniProtKB-KW"/>
</dbReference>
<dbReference type="Pfam" id="PF08395">
    <property type="entry name" value="7tm_7"/>
    <property type="match status" value="1"/>
</dbReference>
<keyword evidence="3 8" id="KW-0812">Transmembrane</keyword>
<keyword evidence="10" id="KW-1185">Reference proteome</keyword>
<feature type="transmembrane region" description="Helical" evidence="8">
    <location>
        <begin position="32"/>
        <end position="53"/>
    </location>
</feature>
<dbReference type="GO" id="GO:0043025">
    <property type="term" value="C:neuronal cell body"/>
    <property type="evidence" value="ECO:0007669"/>
    <property type="project" value="TreeGrafter"/>
</dbReference>
<dbReference type="GO" id="GO:0005886">
    <property type="term" value="C:plasma membrane"/>
    <property type="evidence" value="ECO:0007669"/>
    <property type="project" value="UniProtKB-SubCell"/>
</dbReference>
<comment type="similarity">
    <text evidence="8">Belongs to the insect chemoreceptor superfamily. Gustatory receptor (GR) family.</text>
</comment>
<feature type="transmembrane region" description="Helical" evidence="8">
    <location>
        <begin position="73"/>
        <end position="90"/>
    </location>
</feature>
<feature type="transmembrane region" description="Helical" evidence="8">
    <location>
        <begin position="148"/>
        <end position="168"/>
    </location>
</feature>
<name>A0AA38HTM3_9CUCU</name>